<gene>
    <name evidence="8" type="ORF">HH304_17655</name>
</gene>
<keyword evidence="6" id="KW-0812">Transmembrane</keyword>
<dbReference type="InterPro" id="IPR036909">
    <property type="entry name" value="Cyt_c-like_dom_sf"/>
</dbReference>
<feature type="transmembrane region" description="Helical" evidence="6">
    <location>
        <begin position="135"/>
        <end position="154"/>
    </location>
</feature>
<keyword evidence="3 4" id="KW-0408">Iron</keyword>
<dbReference type="GO" id="GO:0020037">
    <property type="term" value="F:heme binding"/>
    <property type="evidence" value="ECO:0007669"/>
    <property type="project" value="InterPro"/>
</dbReference>
<keyword evidence="6" id="KW-0472">Membrane</keyword>
<evidence type="ECO:0000256" key="5">
    <source>
        <dbReference type="SAM" id="MobiDB-lite"/>
    </source>
</evidence>
<evidence type="ECO:0000256" key="3">
    <source>
        <dbReference type="ARBA" id="ARBA00023004"/>
    </source>
</evidence>
<dbReference type="InterPro" id="IPR038414">
    <property type="entry name" value="CcoP_N_sf"/>
</dbReference>
<evidence type="ECO:0000259" key="7">
    <source>
        <dbReference type="PROSITE" id="PS51007"/>
    </source>
</evidence>
<dbReference type="InterPro" id="IPR009056">
    <property type="entry name" value="Cyt_c-like_dom"/>
</dbReference>
<protein>
    <submittedName>
        <fullName evidence="8">C-type cytochrome</fullName>
    </submittedName>
</protein>
<dbReference type="Proteomes" id="UP000559010">
    <property type="component" value="Unassembled WGS sequence"/>
</dbReference>
<dbReference type="InterPro" id="IPR050597">
    <property type="entry name" value="Cytochrome_c_Oxidase_Subunit"/>
</dbReference>
<dbReference type="Gene3D" id="1.10.760.10">
    <property type="entry name" value="Cytochrome c-like domain"/>
    <property type="match status" value="1"/>
</dbReference>
<feature type="domain" description="Cytochrome c" evidence="7">
    <location>
        <begin position="194"/>
        <end position="273"/>
    </location>
</feature>
<keyword evidence="9" id="KW-1185">Reference proteome</keyword>
<dbReference type="GO" id="GO:0009055">
    <property type="term" value="F:electron transfer activity"/>
    <property type="evidence" value="ECO:0007669"/>
    <property type="project" value="InterPro"/>
</dbReference>
<dbReference type="SUPFAM" id="SSF46626">
    <property type="entry name" value="Cytochrome c"/>
    <property type="match status" value="1"/>
</dbReference>
<keyword evidence="1 4" id="KW-0349">Heme</keyword>
<dbReference type="PANTHER" id="PTHR33751">
    <property type="entry name" value="CBB3-TYPE CYTOCHROME C OXIDASE SUBUNIT FIXP"/>
    <property type="match status" value="1"/>
</dbReference>
<reference evidence="8 9" key="1">
    <citation type="submission" date="2020-04" db="EMBL/GenBank/DDBJ databases">
        <title>Flammeovirgaceae bacterium KN852 isolated from deep sea.</title>
        <authorList>
            <person name="Zhang D.-C."/>
        </authorList>
    </citation>
    <scope>NUCLEOTIDE SEQUENCE [LARGE SCALE GENOMIC DNA]</scope>
    <source>
        <strain evidence="8 9">KN852</strain>
    </source>
</reference>
<evidence type="ECO:0000256" key="4">
    <source>
        <dbReference type="PROSITE-ProRule" id="PRU00433"/>
    </source>
</evidence>
<feature type="region of interest" description="Disordered" evidence="5">
    <location>
        <begin position="273"/>
        <end position="293"/>
    </location>
</feature>
<dbReference type="Gene3D" id="6.10.280.130">
    <property type="match status" value="1"/>
</dbReference>
<dbReference type="Pfam" id="PF14715">
    <property type="entry name" value="FixP_N"/>
    <property type="match status" value="1"/>
</dbReference>
<sequence length="293" mass="32712">MKYINHISLKGILAPALAFISAGNISAQDKGLYETINSLSETEIIIGLLTLGLLMVALLVLVAAVYTLSVIRMIVREKKIKEGATAEELSETTWSSWLTDINNAVPIEQEESIELDHDYDGIKELDNHLPPWWKALFYICIVWGVIYMMVYHVFDAAPLQAEEYEIAMAEAKEEAAKFANVVDESNLAFSEDPAQLESGKLVFEANCAVCHRNDMGGQVGPNLTDKYWLHGGSPTDIYMTIKNGVPEKGMISWEAQLTKVQIRNVTSYIHSMYGSEPANPKEPQGEEFTYEEN</sequence>
<name>A0A848J768_9BACT</name>
<dbReference type="EMBL" id="JABBNU010000011">
    <property type="protein sequence ID" value="NMM50239.1"/>
    <property type="molecule type" value="Genomic_DNA"/>
</dbReference>
<comment type="caution">
    <text evidence="8">The sequence shown here is derived from an EMBL/GenBank/DDBJ whole genome shotgun (WGS) entry which is preliminary data.</text>
</comment>
<evidence type="ECO:0000256" key="1">
    <source>
        <dbReference type="ARBA" id="ARBA00022617"/>
    </source>
</evidence>
<dbReference type="PANTHER" id="PTHR33751:SF1">
    <property type="entry name" value="CBB3-TYPE CYTOCHROME C OXIDASE SUBUNIT FIXP"/>
    <property type="match status" value="1"/>
</dbReference>
<keyword evidence="6" id="KW-1133">Transmembrane helix</keyword>
<proteinExistence type="predicted"/>
<evidence type="ECO:0000256" key="2">
    <source>
        <dbReference type="ARBA" id="ARBA00022723"/>
    </source>
</evidence>
<evidence type="ECO:0000256" key="6">
    <source>
        <dbReference type="SAM" id="Phobius"/>
    </source>
</evidence>
<dbReference type="InterPro" id="IPR032858">
    <property type="entry name" value="CcoP_N"/>
</dbReference>
<dbReference type="RefSeq" id="WP_169684599.1">
    <property type="nucleotide sequence ID" value="NZ_JABBNU010000011.1"/>
</dbReference>
<keyword evidence="2 4" id="KW-0479">Metal-binding</keyword>
<organism evidence="8 9">
    <name type="scientific">Marinigracilibium pacificum</name>
    <dbReference type="NCBI Taxonomy" id="2729599"/>
    <lineage>
        <taxon>Bacteria</taxon>
        <taxon>Pseudomonadati</taxon>
        <taxon>Bacteroidota</taxon>
        <taxon>Cytophagia</taxon>
        <taxon>Cytophagales</taxon>
        <taxon>Flammeovirgaceae</taxon>
        <taxon>Marinigracilibium</taxon>
    </lineage>
</organism>
<feature type="transmembrane region" description="Helical" evidence="6">
    <location>
        <begin position="43"/>
        <end position="71"/>
    </location>
</feature>
<dbReference type="AlphaFoldDB" id="A0A848J768"/>
<dbReference type="Pfam" id="PF13442">
    <property type="entry name" value="Cytochrome_CBB3"/>
    <property type="match status" value="1"/>
</dbReference>
<accession>A0A848J768</accession>
<dbReference type="PROSITE" id="PS51007">
    <property type="entry name" value="CYTC"/>
    <property type="match status" value="1"/>
</dbReference>
<evidence type="ECO:0000313" key="9">
    <source>
        <dbReference type="Proteomes" id="UP000559010"/>
    </source>
</evidence>
<evidence type="ECO:0000313" key="8">
    <source>
        <dbReference type="EMBL" id="NMM50239.1"/>
    </source>
</evidence>
<dbReference type="GO" id="GO:0046872">
    <property type="term" value="F:metal ion binding"/>
    <property type="evidence" value="ECO:0007669"/>
    <property type="project" value="UniProtKB-KW"/>
</dbReference>